<dbReference type="HOGENOM" id="CLU_011017_1_1_1"/>
<comment type="subcellular location">
    <subcellularLocation>
        <location evidence="1">Nucleus</location>
    </subcellularLocation>
</comment>
<proteinExistence type="predicted"/>
<dbReference type="GO" id="GO:0005634">
    <property type="term" value="C:nucleus"/>
    <property type="evidence" value="ECO:0007669"/>
    <property type="project" value="UniProtKB-SubCell"/>
</dbReference>
<dbReference type="Pfam" id="PF00172">
    <property type="entry name" value="Zn_clus"/>
    <property type="match status" value="1"/>
</dbReference>
<dbReference type="SMART" id="SM00066">
    <property type="entry name" value="GAL4"/>
    <property type="match status" value="1"/>
</dbReference>
<keyword evidence="4" id="KW-0804">Transcription</keyword>
<accession>G3JQ00</accession>
<protein>
    <submittedName>
        <fullName evidence="8">Binuclear zinc transcription factor</fullName>
    </submittedName>
</protein>
<keyword evidence="2" id="KW-0479">Metal-binding</keyword>
<dbReference type="InterPro" id="IPR001138">
    <property type="entry name" value="Zn2Cys6_DnaBD"/>
</dbReference>
<dbReference type="PROSITE" id="PS00463">
    <property type="entry name" value="ZN2_CY6_FUNGAL_1"/>
    <property type="match status" value="1"/>
</dbReference>
<feature type="region of interest" description="Disordered" evidence="6">
    <location>
        <begin position="725"/>
        <end position="830"/>
    </location>
</feature>
<feature type="region of interest" description="Disordered" evidence="6">
    <location>
        <begin position="158"/>
        <end position="182"/>
    </location>
</feature>
<organism evidence="8 9">
    <name type="scientific">Cordyceps militaris (strain CM01)</name>
    <name type="common">Caterpillar fungus</name>
    <dbReference type="NCBI Taxonomy" id="983644"/>
    <lineage>
        <taxon>Eukaryota</taxon>
        <taxon>Fungi</taxon>
        <taxon>Dikarya</taxon>
        <taxon>Ascomycota</taxon>
        <taxon>Pezizomycotina</taxon>
        <taxon>Sordariomycetes</taxon>
        <taxon>Hypocreomycetidae</taxon>
        <taxon>Hypocreales</taxon>
        <taxon>Cordycipitaceae</taxon>
        <taxon>Cordyceps</taxon>
    </lineage>
</organism>
<dbReference type="RefSeq" id="XP_006672707.1">
    <property type="nucleotide sequence ID" value="XM_006672644.1"/>
</dbReference>
<dbReference type="OrthoDB" id="4456959at2759"/>
<dbReference type="InParanoid" id="G3JQ00"/>
<evidence type="ECO:0000256" key="6">
    <source>
        <dbReference type="SAM" id="MobiDB-lite"/>
    </source>
</evidence>
<evidence type="ECO:0000313" key="8">
    <source>
        <dbReference type="EMBL" id="EGX89251.1"/>
    </source>
</evidence>
<dbReference type="SUPFAM" id="SSF57701">
    <property type="entry name" value="Zn2/Cys6 DNA-binding domain"/>
    <property type="match status" value="1"/>
</dbReference>
<dbReference type="InterPro" id="IPR050815">
    <property type="entry name" value="TF_fung"/>
</dbReference>
<feature type="compositionally biased region" description="Low complexity" evidence="6">
    <location>
        <begin position="797"/>
        <end position="816"/>
    </location>
</feature>
<evidence type="ECO:0000256" key="5">
    <source>
        <dbReference type="ARBA" id="ARBA00023242"/>
    </source>
</evidence>
<evidence type="ECO:0000313" key="9">
    <source>
        <dbReference type="Proteomes" id="UP000001610"/>
    </source>
</evidence>
<dbReference type="GO" id="GO:0003677">
    <property type="term" value="F:DNA binding"/>
    <property type="evidence" value="ECO:0007669"/>
    <property type="project" value="InterPro"/>
</dbReference>
<sequence length="896" mass="98121">MGGGWYAVPTTCPLVKKRFTSAWLAIFCSVGIACPVASRLAQHLHRELKPTQLIGACRSRFACPFQTARRSPSRRTDMAGNTASDVPEADAAADLEPLSCVSCRSKKLKCDRSKPSCARCVKANGECLYPESRRKPTFKRKNVKELEARLAQVEGMLKDINGKEPSQGSTEDLEPSDGGFANFSLDPTDRLPSLAPDVAANPFLEAGAGSHNGDHQKESQLIGLGMTEALPPFEVMEDLHKIFFATAYHMAPVVHSGRYLSAFYGDPLRRPAMCLQNAIWALASLGHSKYDAHADIFYRRARHYIHADEMRDDGEHFMTLNHAQTWVILSTFEAKKMLFTRASMSCSSSVRICQMMGLDRLDGGIDDLPPALGPARSWIEREERRRVFWGAFVIDCHASISTGWPYLINAEDIMTRLPASEPAFASGEEEQTAYLHEVFEGASYAGFAGTIVTCQLFKSILRHVHRPKPDDNPEDMAHGGFWKRHRELDNQLSSVFMFLPERFQLPANTQDPGAIHVNLNLHASIICLHHAALELAERHGHPRAIIDESIRRLKTSAEEVVNIVKMTAHRTGIFKSPMSAIAMYCATTVYVYMAKADPSHDMSPVDVSNLEVIIHSMEAIGRSHQITMSLLQQACHDIDANGLAYKIRFPALAKYRMSGMRGVASIPLFVRSSVSRNSEIMPVLPGRLPLENPKGQRLDVVPRSAEAMAKKLTGVDCYQAMIGPASRNVSRGPHPPTVVDVTETATHASKRKRTSDSPFPRDGHGSSILAHPAPEANPWKSGHNGFGSNVFALPDRSSPSNTSGGAATSSSSHESPAGGGGGVGTSTVFGLGNTPAENRIDLRAFQERMVNSMWSGQDEIFAAQMTNSLIDTGGFPGGASMPWDFLTDELPPWNGP</sequence>
<dbReference type="GO" id="GO:0006351">
    <property type="term" value="P:DNA-templated transcription"/>
    <property type="evidence" value="ECO:0007669"/>
    <property type="project" value="InterPro"/>
</dbReference>
<dbReference type="PANTHER" id="PTHR47338:SF10">
    <property type="entry name" value="TRANSCRIPTION FACTOR DOMAIN-CONTAINING PROTEIN-RELATED"/>
    <property type="match status" value="1"/>
</dbReference>
<dbReference type="GO" id="GO:0008270">
    <property type="term" value="F:zinc ion binding"/>
    <property type="evidence" value="ECO:0007669"/>
    <property type="project" value="InterPro"/>
</dbReference>
<dbReference type="CDD" id="cd00067">
    <property type="entry name" value="GAL4"/>
    <property type="match status" value="1"/>
</dbReference>
<dbReference type="Pfam" id="PF04082">
    <property type="entry name" value="Fungal_trans"/>
    <property type="match status" value="1"/>
</dbReference>
<evidence type="ECO:0000259" key="7">
    <source>
        <dbReference type="PROSITE" id="PS50048"/>
    </source>
</evidence>
<dbReference type="CDD" id="cd12148">
    <property type="entry name" value="fungal_TF_MHR"/>
    <property type="match status" value="1"/>
</dbReference>
<dbReference type="eggNOG" id="KOG1591">
    <property type="taxonomic scope" value="Eukaryota"/>
</dbReference>
<gene>
    <name evidence="8" type="ORF">CCM_07503</name>
</gene>
<dbReference type="VEuPathDB" id="FungiDB:CCM_07503"/>
<keyword evidence="9" id="KW-1185">Reference proteome</keyword>
<name>G3JQ00_CORMM</name>
<dbReference type="PANTHER" id="PTHR47338">
    <property type="entry name" value="ZN(II)2CYS6 TRANSCRIPTION FACTOR (EUROFUNG)-RELATED"/>
    <property type="match status" value="1"/>
</dbReference>
<evidence type="ECO:0000256" key="3">
    <source>
        <dbReference type="ARBA" id="ARBA00023015"/>
    </source>
</evidence>
<dbReference type="InterPro" id="IPR036864">
    <property type="entry name" value="Zn2-C6_fun-type_DNA-bd_sf"/>
</dbReference>
<dbReference type="Gene3D" id="4.10.240.10">
    <property type="entry name" value="Zn(2)-C6 fungal-type DNA-binding domain"/>
    <property type="match status" value="1"/>
</dbReference>
<dbReference type="AlphaFoldDB" id="G3JQ00"/>
<dbReference type="EMBL" id="JH126404">
    <property type="protein sequence ID" value="EGX89251.1"/>
    <property type="molecule type" value="Genomic_DNA"/>
</dbReference>
<dbReference type="OMA" id="TRAAMSC"/>
<dbReference type="GO" id="GO:0000981">
    <property type="term" value="F:DNA-binding transcription factor activity, RNA polymerase II-specific"/>
    <property type="evidence" value="ECO:0007669"/>
    <property type="project" value="InterPro"/>
</dbReference>
<dbReference type="KEGG" id="cmt:CCM_07503"/>
<evidence type="ECO:0000256" key="2">
    <source>
        <dbReference type="ARBA" id="ARBA00022723"/>
    </source>
</evidence>
<dbReference type="PROSITE" id="PS50048">
    <property type="entry name" value="ZN2_CY6_FUNGAL_2"/>
    <property type="match status" value="1"/>
</dbReference>
<evidence type="ECO:0000256" key="1">
    <source>
        <dbReference type="ARBA" id="ARBA00004123"/>
    </source>
</evidence>
<keyword evidence="3" id="KW-0805">Transcription regulation</keyword>
<dbReference type="Proteomes" id="UP000001610">
    <property type="component" value="Unassembled WGS sequence"/>
</dbReference>
<evidence type="ECO:0000256" key="4">
    <source>
        <dbReference type="ARBA" id="ARBA00023163"/>
    </source>
</evidence>
<feature type="domain" description="Zn(2)-C6 fungal-type" evidence="7">
    <location>
        <begin position="99"/>
        <end position="129"/>
    </location>
</feature>
<dbReference type="SMART" id="SM00906">
    <property type="entry name" value="Fungal_trans"/>
    <property type="match status" value="1"/>
</dbReference>
<dbReference type="GeneID" id="18169514"/>
<dbReference type="InterPro" id="IPR007219">
    <property type="entry name" value="XnlR_reg_dom"/>
</dbReference>
<keyword evidence="5" id="KW-0539">Nucleus</keyword>
<reference evidence="8 9" key="1">
    <citation type="journal article" date="2011" name="Genome Biol.">
        <title>Genome sequence of the insect pathogenic fungus Cordyceps militaris, a valued traditional Chinese medicine.</title>
        <authorList>
            <person name="Zheng P."/>
            <person name="Xia Y."/>
            <person name="Xiao G."/>
            <person name="Xiong C."/>
            <person name="Hu X."/>
            <person name="Zhang S."/>
            <person name="Zheng H."/>
            <person name="Huang Y."/>
            <person name="Zhou Y."/>
            <person name="Wang S."/>
            <person name="Zhao G.P."/>
            <person name="Liu X."/>
            <person name="St Leger R.J."/>
            <person name="Wang C."/>
        </authorList>
    </citation>
    <scope>NUCLEOTIDE SEQUENCE [LARGE SCALE GENOMIC DNA]</scope>
    <source>
        <strain evidence="8 9">CM01</strain>
    </source>
</reference>